<name>A0AAW1L2T5_SAPOF</name>
<keyword evidence="3" id="KW-0805">Transcription regulation</keyword>
<feature type="region of interest" description="Disordered" evidence="7">
    <location>
        <begin position="333"/>
        <end position="374"/>
    </location>
</feature>
<reference evidence="10 11" key="1">
    <citation type="submission" date="2024-03" db="EMBL/GenBank/DDBJ databases">
        <title>WGS assembly of Saponaria officinalis var. Norfolk2.</title>
        <authorList>
            <person name="Jenkins J."/>
            <person name="Shu S."/>
            <person name="Grimwood J."/>
            <person name="Barry K."/>
            <person name="Goodstein D."/>
            <person name="Schmutz J."/>
            <person name="Leebens-Mack J."/>
            <person name="Osbourn A."/>
        </authorList>
    </citation>
    <scope>NUCLEOTIDE SEQUENCE [LARGE SCALE GENOMIC DNA]</scope>
    <source>
        <strain evidence="11">cv. Norfolk2</strain>
        <strain evidence="10">JIC</strain>
        <tissue evidence="10">Leaf</tissue>
    </source>
</reference>
<feature type="domain" description="Myb-like" evidence="8">
    <location>
        <begin position="62"/>
        <end position="112"/>
    </location>
</feature>
<feature type="domain" description="HTH myb-type" evidence="9">
    <location>
        <begin position="9"/>
        <end position="61"/>
    </location>
</feature>
<keyword evidence="2" id="KW-0677">Repeat</keyword>
<accession>A0AAW1L2T5</accession>
<feature type="domain" description="HTH myb-type" evidence="9">
    <location>
        <begin position="62"/>
        <end position="116"/>
    </location>
</feature>
<dbReference type="PROSITE" id="PS51294">
    <property type="entry name" value="HTH_MYB"/>
    <property type="match status" value="2"/>
</dbReference>
<dbReference type="PANTHER" id="PTHR47997">
    <property type="entry name" value="MYB DOMAIN PROTEIN 55"/>
    <property type="match status" value="1"/>
</dbReference>
<evidence type="ECO:0000313" key="11">
    <source>
        <dbReference type="Proteomes" id="UP001443914"/>
    </source>
</evidence>
<feature type="region of interest" description="Disordered" evidence="7">
    <location>
        <begin position="295"/>
        <end position="314"/>
    </location>
</feature>
<dbReference type="InterPro" id="IPR001005">
    <property type="entry name" value="SANT/Myb"/>
</dbReference>
<comment type="subcellular location">
    <subcellularLocation>
        <location evidence="1">Nucleus</location>
    </subcellularLocation>
</comment>
<dbReference type="GO" id="GO:0005634">
    <property type="term" value="C:nucleus"/>
    <property type="evidence" value="ECO:0007669"/>
    <property type="project" value="UniProtKB-SubCell"/>
</dbReference>
<evidence type="ECO:0000259" key="8">
    <source>
        <dbReference type="PROSITE" id="PS50090"/>
    </source>
</evidence>
<dbReference type="PANTHER" id="PTHR47997:SF87">
    <property type="entry name" value="TRANSCRIPTION FACTOR MYB26"/>
    <property type="match status" value="1"/>
</dbReference>
<evidence type="ECO:0000256" key="3">
    <source>
        <dbReference type="ARBA" id="ARBA00023015"/>
    </source>
</evidence>
<keyword evidence="6" id="KW-0539">Nucleus</keyword>
<feature type="domain" description="Myb-like" evidence="8">
    <location>
        <begin position="9"/>
        <end position="61"/>
    </location>
</feature>
<dbReference type="SMART" id="SM00717">
    <property type="entry name" value="SANT"/>
    <property type="match status" value="2"/>
</dbReference>
<organism evidence="10 11">
    <name type="scientific">Saponaria officinalis</name>
    <name type="common">Common soapwort</name>
    <name type="synonym">Lychnis saponaria</name>
    <dbReference type="NCBI Taxonomy" id="3572"/>
    <lineage>
        <taxon>Eukaryota</taxon>
        <taxon>Viridiplantae</taxon>
        <taxon>Streptophyta</taxon>
        <taxon>Embryophyta</taxon>
        <taxon>Tracheophyta</taxon>
        <taxon>Spermatophyta</taxon>
        <taxon>Magnoliopsida</taxon>
        <taxon>eudicotyledons</taxon>
        <taxon>Gunneridae</taxon>
        <taxon>Pentapetalae</taxon>
        <taxon>Caryophyllales</taxon>
        <taxon>Caryophyllaceae</taxon>
        <taxon>Caryophylleae</taxon>
        <taxon>Saponaria</taxon>
    </lineage>
</organism>
<dbReference type="CDD" id="cd00167">
    <property type="entry name" value="SANT"/>
    <property type="match status" value="2"/>
</dbReference>
<dbReference type="InterPro" id="IPR017930">
    <property type="entry name" value="Myb_dom"/>
</dbReference>
<keyword evidence="4" id="KW-0238">DNA-binding</keyword>
<dbReference type="PROSITE" id="PS50090">
    <property type="entry name" value="MYB_LIKE"/>
    <property type="match status" value="2"/>
</dbReference>
<protein>
    <submittedName>
        <fullName evidence="10">Uncharacterized protein</fullName>
    </submittedName>
</protein>
<feature type="compositionally biased region" description="Pro residues" evidence="7">
    <location>
        <begin position="346"/>
        <end position="355"/>
    </location>
</feature>
<sequence length="374" mass="42520">MGHHTCCNKQKVKRGLWSPEEDEKLINYISTFGHGCWSSVPKLAGLQRCGKSCRLRWINYLRPDLKRGSFTPQEAALIIDLHRILGNRWAQIAKYLPGRTDNEVKNFWNSSIKKKLLSQVAITTSTTNMISNNLHLNFLPSTTSSILSDHEIGGITTFFPLNTPYISPNFIITPQQEYQLQQNYIQTQNNNNFCQTIPLLQGFDPNNNDLILNQLIIPQNDDNLIQSSTSYDHTWSLNIQNYLNEGIISQQIPTNETLVPHYDHHHDDDSMMKKLDHHQHVETIVVECNDNMPSSLSLSHHHDHDHHHHDEVSKFMVPSSSLEYVDVEYDNAMIPPLPSSSSSSSSPPPLPPPPTSSSHVGPTEDYHVVSNRLL</sequence>
<dbReference type="InterPro" id="IPR009057">
    <property type="entry name" value="Homeodomain-like_sf"/>
</dbReference>
<evidence type="ECO:0000256" key="4">
    <source>
        <dbReference type="ARBA" id="ARBA00023125"/>
    </source>
</evidence>
<dbReference type="Pfam" id="PF00249">
    <property type="entry name" value="Myb_DNA-binding"/>
    <property type="match status" value="2"/>
</dbReference>
<dbReference type="SUPFAM" id="SSF46689">
    <property type="entry name" value="Homeodomain-like"/>
    <property type="match status" value="1"/>
</dbReference>
<evidence type="ECO:0000313" key="10">
    <source>
        <dbReference type="EMBL" id="KAK9726939.1"/>
    </source>
</evidence>
<evidence type="ECO:0000256" key="6">
    <source>
        <dbReference type="ARBA" id="ARBA00023242"/>
    </source>
</evidence>
<dbReference type="AlphaFoldDB" id="A0AAW1L2T5"/>
<evidence type="ECO:0000256" key="1">
    <source>
        <dbReference type="ARBA" id="ARBA00004123"/>
    </source>
</evidence>
<keyword evidence="5" id="KW-0804">Transcription</keyword>
<evidence type="ECO:0000256" key="7">
    <source>
        <dbReference type="SAM" id="MobiDB-lite"/>
    </source>
</evidence>
<comment type="caution">
    <text evidence="10">The sequence shown here is derived from an EMBL/GenBank/DDBJ whole genome shotgun (WGS) entry which is preliminary data.</text>
</comment>
<dbReference type="InterPro" id="IPR051953">
    <property type="entry name" value="Plant_SW-associated_TFs"/>
</dbReference>
<dbReference type="EMBL" id="JBDFQZ010000005">
    <property type="protein sequence ID" value="KAK9726940.1"/>
    <property type="molecule type" value="Genomic_DNA"/>
</dbReference>
<evidence type="ECO:0000259" key="9">
    <source>
        <dbReference type="PROSITE" id="PS51294"/>
    </source>
</evidence>
<evidence type="ECO:0000256" key="2">
    <source>
        <dbReference type="ARBA" id="ARBA00022737"/>
    </source>
</evidence>
<dbReference type="FunFam" id="1.10.10.60:FF:000047">
    <property type="entry name" value="Myb transcription factor"/>
    <property type="match status" value="1"/>
</dbReference>
<dbReference type="GO" id="GO:0003677">
    <property type="term" value="F:DNA binding"/>
    <property type="evidence" value="ECO:0007669"/>
    <property type="project" value="UniProtKB-KW"/>
</dbReference>
<dbReference type="EMBL" id="JBDFQZ010000005">
    <property type="protein sequence ID" value="KAK9726941.1"/>
    <property type="molecule type" value="Genomic_DNA"/>
</dbReference>
<proteinExistence type="predicted"/>
<dbReference type="FunFam" id="1.10.10.60:FF:000140">
    <property type="entry name" value="Myb transcription factor"/>
    <property type="match status" value="1"/>
</dbReference>
<keyword evidence="11" id="KW-1185">Reference proteome</keyword>
<dbReference type="Gene3D" id="1.10.10.60">
    <property type="entry name" value="Homeodomain-like"/>
    <property type="match status" value="2"/>
</dbReference>
<evidence type="ECO:0000256" key="5">
    <source>
        <dbReference type="ARBA" id="ARBA00023163"/>
    </source>
</evidence>
<dbReference type="EMBL" id="JBDFQZ010000005">
    <property type="protein sequence ID" value="KAK9726939.1"/>
    <property type="molecule type" value="Genomic_DNA"/>
</dbReference>
<gene>
    <name evidence="10" type="ORF">RND81_05G247300</name>
</gene>
<dbReference type="Proteomes" id="UP001443914">
    <property type="component" value="Unassembled WGS sequence"/>
</dbReference>